<reference evidence="1 2" key="1">
    <citation type="journal article" date="2022" name="Allergy">
        <title>Genome assembly and annotation of Periplaneta americana reveal a comprehensive cockroach allergen profile.</title>
        <authorList>
            <person name="Wang L."/>
            <person name="Xiong Q."/>
            <person name="Saelim N."/>
            <person name="Wang L."/>
            <person name="Nong W."/>
            <person name="Wan A.T."/>
            <person name="Shi M."/>
            <person name="Liu X."/>
            <person name="Cao Q."/>
            <person name="Hui J.H.L."/>
            <person name="Sookrung N."/>
            <person name="Leung T.F."/>
            <person name="Tungtrongchitr A."/>
            <person name="Tsui S.K.W."/>
        </authorList>
    </citation>
    <scope>NUCLEOTIDE SEQUENCE [LARGE SCALE GENOMIC DNA]</scope>
    <source>
        <strain evidence="1">PWHHKU_190912</strain>
    </source>
</reference>
<evidence type="ECO:0000313" key="2">
    <source>
        <dbReference type="Proteomes" id="UP001148838"/>
    </source>
</evidence>
<sequence>MWGAVIRARRHIRTESVPCISHEEGPHVDYHDSSYRSSVQLIPAMQLEFPSTRRQGRILQSPSQWASLPLRGKQSEREVDNPHPSNALLLPFRARVVFGNERIAPCHDILNHAHPRYKLRYEAHAYDLMSNTDFRNRPNIQRTVRHLNKILEQYNTNISTEKTRSMDFQDKITEETIKFRIFSM</sequence>
<organism evidence="1 2">
    <name type="scientific">Periplaneta americana</name>
    <name type="common">American cockroach</name>
    <name type="synonym">Blatta americana</name>
    <dbReference type="NCBI Taxonomy" id="6978"/>
    <lineage>
        <taxon>Eukaryota</taxon>
        <taxon>Metazoa</taxon>
        <taxon>Ecdysozoa</taxon>
        <taxon>Arthropoda</taxon>
        <taxon>Hexapoda</taxon>
        <taxon>Insecta</taxon>
        <taxon>Pterygota</taxon>
        <taxon>Neoptera</taxon>
        <taxon>Polyneoptera</taxon>
        <taxon>Dictyoptera</taxon>
        <taxon>Blattodea</taxon>
        <taxon>Blattoidea</taxon>
        <taxon>Blattidae</taxon>
        <taxon>Blattinae</taxon>
        <taxon>Periplaneta</taxon>
    </lineage>
</organism>
<name>A0ABQ8T9X1_PERAM</name>
<dbReference type="EMBL" id="JAJSOF020000013">
    <property type="protein sequence ID" value="KAJ4442896.1"/>
    <property type="molecule type" value="Genomic_DNA"/>
</dbReference>
<comment type="caution">
    <text evidence="1">The sequence shown here is derived from an EMBL/GenBank/DDBJ whole genome shotgun (WGS) entry which is preliminary data.</text>
</comment>
<accession>A0ABQ8T9X1</accession>
<dbReference type="Proteomes" id="UP001148838">
    <property type="component" value="Unassembled WGS sequence"/>
</dbReference>
<evidence type="ECO:0000313" key="1">
    <source>
        <dbReference type="EMBL" id="KAJ4442896.1"/>
    </source>
</evidence>
<keyword evidence="2" id="KW-1185">Reference proteome</keyword>
<gene>
    <name evidence="1" type="ORF">ANN_04489</name>
</gene>
<proteinExistence type="predicted"/>
<protein>
    <submittedName>
        <fullName evidence="1">Uncharacterized protein</fullName>
    </submittedName>
</protein>